<dbReference type="PANTHER" id="PTHR31668:SF26">
    <property type="entry name" value="GLUCOSE TRANSPORT TRANSCRIPTION REGULATOR RGT1-RELATED"/>
    <property type="match status" value="1"/>
</dbReference>
<dbReference type="InterPro" id="IPR036864">
    <property type="entry name" value="Zn2-C6_fun-type_DNA-bd_sf"/>
</dbReference>
<dbReference type="Pfam" id="PF00172">
    <property type="entry name" value="Zn_clus"/>
    <property type="match status" value="1"/>
</dbReference>
<evidence type="ECO:0000259" key="6">
    <source>
        <dbReference type="PROSITE" id="PS50048"/>
    </source>
</evidence>
<evidence type="ECO:0000313" key="8">
    <source>
        <dbReference type="Proteomes" id="UP001388673"/>
    </source>
</evidence>
<dbReference type="GO" id="GO:0006351">
    <property type="term" value="P:DNA-templated transcription"/>
    <property type="evidence" value="ECO:0007669"/>
    <property type="project" value="InterPro"/>
</dbReference>
<dbReference type="EMBL" id="JBCAWK010000003">
    <property type="protein sequence ID" value="KAK8864133.1"/>
    <property type="molecule type" value="Genomic_DNA"/>
</dbReference>
<dbReference type="CDD" id="cd00067">
    <property type="entry name" value="GAL4"/>
    <property type="match status" value="1"/>
</dbReference>
<evidence type="ECO:0000256" key="5">
    <source>
        <dbReference type="ARBA" id="ARBA00023242"/>
    </source>
</evidence>
<keyword evidence="4" id="KW-0804">Transcription</keyword>
<protein>
    <recommendedName>
        <fullName evidence="6">Zn(2)-C6 fungal-type domain-containing protein</fullName>
    </recommendedName>
</protein>
<evidence type="ECO:0000256" key="2">
    <source>
        <dbReference type="ARBA" id="ARBA00023015"/>
    </source>
</evidence>
<dbReference type="PANTHER" id="PTHR31668">
    <property type="entry name" value="GLUCOSE TRANSPORT TRANSCRIPTION REGULATOR RGT1-RELATED-RELATED"/>
    <property type="match status" value="1"/>
</dbReference>
<proteinExistence type="predicted"/>
<gene>
    <name evidence="7" type="ORF">IAR55_001379</name>
</gene>
<name>A0AAW0Z202_9TREE</name>
<reference evidence="7 8" key="1">
    <citation type="journal article" date="2024" name="bioRxiv">
        <title>Comparative genomics of Cryptococcus and Kwoniella reveals pathogenesis evolution and contrasting karyotype dynamics via intercentromeric recombination or chromosome fusion.</title>
        <authorList>
            <person name="Coelho M.A."/>
            <person name="David-Palma M."/>
            <person name="Shea T."/>
            <person name="Bowers K."/>
            <person name="McGinley-Smith S."/>
            <person name="Mohammad A.W."/>
            <person name="Gnirke A."/>
            <person name="Yurkov A.M."/>
            <person name="Nowrousian M."/>
            <person name="Sun S."/>
            <person name="Cuomo C.A."/>
            <person name="Heitman J."/>
        </authorList>
    </citation>
    <scope>NUCLEOTIDE SEQUENCE [LARGE SCALE GENOMIC DNA]</scope>
    <source>
        <strain evidence="7 8">CBS 13917</strain>
    </source>
</reference>
<keyword evidence="5" id="KW-0539">Nucleus</keyword>
<dbReference type="Pfam" id="PF04082">
    <property type="entry name" value="Fungal_trans"/>
    <property type="match status" value="1"/>
</dbReference>
<dbReference type="SUPFAM" id="SSF57701">
    <property type="entry name" value="Zn2/Cys6 DNA-binding domain"/>
    <property type="match status" value="1"/>
</dbReference>
<feature type="domain" description="Zn(2)-C6 fungal-type" evidence="6">
    <location>
        <begin position="24"/>
        <end position="56"/>
    </location>
</feature>
<dbReference type="PROSITE" id="PS50048">
    <property type="entry name" value="ZN2_CY6_FUNGAL_2"/>
    <property type="match status" value="1"/>
</dbReference>
<evidence type="ECO:0000256" key="1">
    <source>
        <dbReference type="ARBA" id="ARBA00022723"/>
    </source>
</evidence>
<keyword evidence="2" id="KW-0805">Transcription regulation</keyword>
<dbReference type="Proteomes" id="UP001388673">
    <property type="component" value="Unassembled WGS sequence"/>
</dbReference>
<dbReference type="RefSeq" id="XP_066804429.1">
    <property type="nucleotide sequence ID" value="XM_066944506.1"/>
</dbReference>
<comment type="caution">
    <text evidence="7">The sequence shown here is derived from an EMBL/GenBank/DDBJ whole genome shotgun (WGS) entry which is preliminary data.</text>
</comment>
<dbReference type="GeneID" id="92178638"/>
<dbReference type="GO" id="GO:0008270">
    <property type="term" value="F:zinc ion binding"/>
    <property type="evidence" value="ECO:0007669"/>
    <property type="project" value="InterPro"/>
</dbReference>
<accession>A0AAW0Z202</accession>
<evidence type="ECO:0000256" key="4">
    <source>
        <dbReference type="ARBA" id="ARBA00023163"/>
    </source>
</evidence>
<dbReference type="InterPro" id="IPR050797">
    <property type="entry name" value="Carb_Metab_Trans_Reg"/>
</dbReference>
<keyword evidence="3" id="KW-0238">DNA-binding</keyword>
<dbReference type="AlphaFoldDB" id="A0AAW0Z202"/>
<dbReference type="InterPro" id="IPR001138">
    <property type="entry name" value="Zn2Cys6_DnaBD"/>
</dbReference>
<dbReference type="CDD" id="cd12148">
    <property type="entry name" value="fungal_TF_MHR"/>
    <property type="match status" value="1"/>
</dbReference>
<dbReference type="SMART" id="SM00906">
    <property type="entry name" value="Fungal_trans"/>
    <property type="match status" value="1"/>
</dbReference>
<dbReference type="Gene3D" id="4.10.240.10">
    <property type="entry name" value="Zn(2)-C6 fungal-type DNA-binding domain"/>
    <property type="match status" value="1"/>
</dbReference>
<organism evidence="7 8">
    <name type="scientific">Kwoniella newhampshirensis</name>
    <dbReference type="NCBI Taxonomy" id="1651941"/>
    <lineage>
        <taxon>Eukaryota</taxon>
        <taxon>Fungi</taxon>
        <taxon>Dikarya</taxon>
        <taxon>Basidiomycota</taxon>
        <taxon>Agaricomycotina</taxon>
        <taxon>Tremellomycetes</taxon>
        <taxon>Tremellales</taxon>
        <taxon>Cryptococcaceae</taxon>
        <taxon>Kwoniella</taxon>
    </lineage>
</organism>
<dbReference type="PROSITE" id="PS00463">
    <property type="entry name" value="ZN2_CY6_FUNGAL_1"/>
    <property type="match status" value="1"/>
</dbReference>
<evidence type="ECO:0000313" key="7">
    <source>
        <dbReference type="EMBL" id="KAK8864133.1"/>
    </source>
</evidence>
<dbReference type="KEGG" id="kne:92178638"/>
<sequence>MDESVATTIRDGQRPIKRKKTARACDHCRAHRIRCEYVTLDGECKHCIEYGFECIKIAPAPPDKRRMSTLPGGINEGVEESQGLEPGYLGATSVTQLVYTACSSSHPIIKRKLEKLDTQYDHYWDSLDRLDGLGLLVGRDDSLPSASTTSTSTKRGETRYSRFSHLQSRLSMELGSETVMDSLYDTCLQRVITLFPVVSATESAFITDKPPDIWWQRFSVWHANSTPPSPLPPVVRLIHCTLASLSRDVPSTIRRSLLSALHEYLEGGQIAAVSKLSSLPHAQVLLLLSMNMELHSNEGSSAISMTWQRAGVGIRMATELALHRNVSSNVVPIAQLHRRWRVWGGCIITDRWLALRLGQVMSINLDDCDTPLPFTYPDHYADEEHSEGPPCFGFFHELTKLSILLGRILRLTSTPSGLDRADDLNFYRLQRDVDSWYRELPTTWAYSTRIEMPQADPMFNLLSVATEFTFLRAFMWPSRPIPNHISFRPDSSRWPDLVRKSQQAIDWLVTSMGQFYLDIWAITIYPLVCCALVQLRAYQKSSDPIALVYLDSAYQIVHDWATPKADEAGRARPYRQKVADMVAVLREVAVSGNKVTPKAPTVEEALASGLMNY</sequence>
<dbReference type="InterPro" id="IPR007219">
    <property type="entry name" value="XnlR_reg_dom"/>
</dbReference>
<dbReference type="GO" id="GO:0000981">
    <property type="term" value="F:DNA-binding transcription factor activity, RNA polymerase II-specific"/>
    <property type="evidence" value="ECO:0007669"/>
    <property type="project" value="InterPro"/>
</dbReference>
<keyword evidence="8" id="KW-1185">Reference proteome</keyword>
<keyword evidence="1" id="KW-0479">Metal-binding</keyword>
<dbReference type="GO" id="GO:0003677">
    <property type="term" value="F:DNA binding"/>
    <property type="evidence" value="ECO:0007669"/>
    <property type="project" value="UniProtKB-KW"/>
</dbReference>
<dbReference type="SMART" id="SM00066">
    <property type="entry name" value="GAL4"/>
    <property type="match status" value="1"/>
</dbReference>
<evidence type="ECO:0000256" key="3">
    <source>
        <dbReference type="ARBA" id="ARBA00023125"/>
    </source>
</evidence>